<dbReference type="EMBL" id="CP036268">
    <property type="protein sequence ID" value="QDT36223.1"/>
    <property type="molecule type" value="Genomic_DNA"/>
</dbReference>
<dbReference type="PANTHER" id="PTHR34504:SF2">
    <property type="entry name" value="UPF0150 PROTEIN SSL0259"/>
    <property type="match status" value="1"/>
</dbReference>
<dbReference type="PANTHER" id="PTHR34504">
    <property type="entry name" value="ANTITOXIN HICB"/>
    <property type="match status" value="1"/>
</dbReference>
<sequence>MNYRVALAESDEGFAIWVPALPGCCSQGKTEEEALMNIQIAIREYVEVAAEKANDWDVEIVYRDLEVAM</sequence>
<dbReference type="OrthoDB" id="5419659at2"/>
<dbReference type="Pfam" id="PF15919">
    <property type="entry name" value="HicB_lk_antitox"/>
    <property type="match status" value="1"/>
</dbReference>
<accession>A0A517QXB0</accession>
<dbReference type="Proteomes" id="UP000317318">
    <property type="component" value="Chromosome"/>
</dbReference>
<dbReference type="AlphaFoldDB" id="A0A517QXB0"/>
<dbReference type="InterPro" id="IPR051404">
    <property type="entry name" value="TA_system_antitoxin"/>
</dbReference>
<evidence type="ECO:0000313" key="3">
    <source>
        <dbReference type="Proteomes" id="UP000317318"/>
    </source>
</evidence>
<dbReference type="RefSeq" id="WP_145362443.1">
    <property type="nucleotide sequence ID" value="NZ_CP036268.1"/>
</dbReference>
<evidence type="ECO:0000259" key="1">
    <source>
        <dbReference type="Pfam" id="PF15919"/>
    </source>
</evidence>
<proteinExistence type="predicted"/>
<evidence type="ECO:0000313" key="2">
    <source>
        <dbReference type="EMBL" id="QDT36223.1"/>
    </source>
</evidence>
<dbReference type="KEGG" id="svp:Pan189_05780"/>
<keyword evidence="3" id="KW-1185">Reference proteome</keyword>
<name>A0A517QXB0_9PLAN</name>
<dbReference type="SUPFAM" id="SSF143100">
    <property type="entry name" value="TTHA1013/TTHA0281-like"/>
    <property type="match status" value="1"/>
</dbReference>
<gene>
    <name evidence="2" type="ORF">Pan189_05780</name>
</gene>
<dbReference type="InterPro" id="IPR031807">
    <property type="entry name" value="HicB-like"/>
</dbReference>
<feature type="domain" description="HicB-like antitoxin of toxin-antitoxin system" evidence="1">
    <location>
        <begin position="6"/>
        <end position="55"/>
    </location>
</feature>
<reference evidence="2 3" key="1">
    <citation type="submission" date="2019-02" db="EMBL/GenBank/DDBJ databases">
        <title>Deep-cultivation of Planctomycetes and their phenomic and genomic characterization uncovers novel biology.</title>
        <authorList>
            <person name="Wiegand S."/>
            <person name="Jogler M."/>
            <person name="Boedeker C."/>
            <person name="Pinto D."/>
            <person name="Vollmers J."/>
            <person name="Rivas-Marin E."/>
            <person name="Kohn T."/>
            <person name="Peeters S.H."/>
            <person name="Heuer A."/>
            <person name="Rast P."/>
            <person name="Oberbeckmann S."/>
            <person name="Bunk B."/>
            <person name="Jeske O."/>
            <person name="Meyerdierks A."/>
            <person name="Storesund J.E."/>
            <person name="Kallscheuer N."/>
            <person name="Luecker S."/>
            <person name="Lage O.M."/>
            <person name="Pohl T."/>
            <person name="Merkel B.J."/>
            <person name="Hornburger P."/>
            <person name="Mueller R.-W."/>
            <person name="Bruemmer F."/>
            <person name="Labrenz M."/>
            <person name="Spormann A.M."/>
            <person name="Op den Camp H."/>
            <person name="Overmann J."/>
            <person name="Amann R."/>
            <person name="Jetten M.S.M."/>
            <person name="Mascher T."/>
            <person name="Medema M.H."/>
            <person name="Devos D.P."/>
            <person name="Kaster A.-K."/>
            <person name="Ovreas L."/>
            <person name="Rohde M."/>
            <person name="Galperin M.Y."/>
            <person name="Jogler C."/>
        </authorList>
    </citation>
    <scope>NUCLEOTIDE SEQUENCE [LARGE SCALE GENOMIC DNA]</scope>
    <source>
        <strain evidence="2 3">Pan189</strain>
    </source>
</reference>
<dbReference type="InterPro" id="IPR035069">
    <property type="entry name" value="TTHA1013/TTHA0281-like"/>
</dbReference>
<protein>
    <recommendedName>
        <fullName evidence="1">HicB-like antitoxin of toxin-antitoxin system domain-containing protein</fullName>
    </recommendedName>
</protein>
<dbReference type="Gene3D" id="3.30.160.250">
    <property type="match status" value="1"/>
</dbReference>
<organism evidence="2 3">
    <name type="scientific">Stratiformator vulcanicus</name>
    <dbReference type="NCBI Taxonomy" id="2527980"/>
    <lineage>
        <taxon>Bacteria</taxon>
        <taxon>Pseudomonadati</taxon>
        <taxon>Planctomycetota</taxon>
        <taxon>Planctomycetia</taxon>
        <taxon>Planctomycetales</taxon>
        <taxon>Planctomycetaceae</taxon>
        <taxon>Stratiformator</taxon>
    </lineage>
</organism>